<organism evidence="5 6">
    <name type="scientific">Dermatophagoides pteronyssinus</name>
    <name type="common">European house dust mite</name>
    <dbReference type="NCBI Taxonomy" id="6956"/>
    <lineage>
        <taxon>Eukaryota</taxon>
        <taxon>Metazoa</taxon>
        <taxon>Ecdysozoa</taxon>
        <taxon>Arthropoda</taxon>
        <taxon>Chelicerata</taxon>
        <taxon>Arachnida</taxon>
        <taxon>Acari</taxon>
        <taxon>Acariformes</taxon>
        <taxon>Sarcoptiformes</taxon>
        <taxon>Astigmata</taxon>
        <taxon>Psoroptidia</taxon>
        <taxon>Analgoidea</taxon>
        <taxon>Pyroglyphidae</taxon>
        <taxon>Dermatophagoidinae</taxon>
        <taxon>Dermatophagoides</taxon>
    </lineage>
</organism>
<gene>
    <name evidence="5" type="ORF">DERP_003946</name>
</gene>
<evidence type="ECO:0000313" key="6">
    <source>
        <dbReference type="Proteomes" id="UP000887458"/>
    </source>
</evidence>
<dbReference type="Proteomes" id="UP000887458">
    <property type="component" value="Unassembled WGS sequence"/>
</dbReference>
<feature type="compositionally biased region" description="Acidic residues" evidence="2">
    <location>
        <begin position="857"/>
        <end position="873"/>
    </location>
</feature>
<dbReference type="Pfam" id="PF03914">
    <property type="entry name" value="CBF"/>
    <property type="match status" value="1"/>
</dbReference>
<feature type="compositionally biased region" description="Basic residues" evidence="2">
    <location>
        <begin position="879"/>
        <end position="906"/>
    </location>
</feature>
<feature type="region of interest" description="Disordered" evidence="2">
    <location>
        <begin position="10"/>
        <end position="40"/>
    </location>
</feature>
<reference evidence="5 6" key="1">
    <citation type="journal article" date="2018" name="J. Allergy Clin. Immunol.">
        <title>High-quality assembly of Dermatophagoides pteronyssinus genome and transcriptome reveals a wide range of novel allergens.</title>
        <authorList>
            <person name="Liu X.Y."/>
            <person name="Yang K.Y."/>
            <person name="Wang M.Q."/>
            <person name="Kwok J.S."/>
            <person name="Zeng X."/>
            <person name="Yang Z."/>
            <person name="Xiao X.J."/>
            <person name="Lau C.P."/>
            <person name="Li Y."/>
            <person name="Huang Z.M."/>
            <person name="Ba J.G."/>
            <person name="Yim A.K."/>
            <person name="Ouyang C.Y."/>
            <person name="Ngai S.M."/>
            <person name="Chan T.F."/>
            <person name="Leung E.L."/>
            <person name="Liu L."/>
            <person name="Liu Z.G."/>
            <person name="Tsui S.K."/>
        </authorList>
    </citation>
    <scope>NUCLEOTIDE SEQUENCE [LARGE SCALE GENOMIC DNA]</scope>
    <source>
        <strain evidence="5">Derp</strain>
    </source>
</reference>
<dbReference type="EMBL" id="NJHN03000062">
    <property type="protein sequence ID" value="KAH9418621.1"/>
    <property type="molecule type" value="Genomic_DNA"/>
</dbReference>
<evidence type="ECO:0000256" key="2">
    <source>
        <dbReference type="SAM" id="MobiDB-lite"/>
    </source>
</evidence>
<dbReference type="InterPro" id="IPR040155">
    <property type="entry name" value="CEBPZ/Mak21-like"/>
</dbReference>
<comment type="caution">
    <text evidence="5">The sequence shown here is derived from an EMBL/GenBank/DDBJ whole genome shotgun (WGS) entry which is preliminary data.</text>
</comment>
<dbReference type="Gene3D" id="1.25.10.10">
    <property type="entry name" value="Leucine-rich Repeat Variant"/>
    <property type="match status" value="1"/>
</dbReference>
<keyword evidence="3" id="KW-0472">Membrane</keyword>
<reference evidence="5 6" key="2">
    <citation type="journal article" date="2022" name="Mol. Biol. Evol.">
        <title>Comparative Genomics Reveals Insights into the Divergent Evolution of Astigmatic Mites and Household Pest Adaptations.</title>
        <authorList>
            <person name="Xiong Q."/>
            <person name="Wan A.T."/>
            <person name="Liu X."/>
            <person name="Fung C.S."/>
            <person name="Xiao X."/>
            <person name="Malainual N."/>
            <person name="Hou J."/>
            <person name="Wang L."/>
            <person name="Wang M."/>
            <person name="Yang K.Y."/>
            <person name="Cui Y."/>
            <person name="Leung E.L."/>
            <person name="Nong W."/>
            <person name="Shin S.K."/>
            <person name="Au S.W."/>
            <person name="Jeong K.Y."/>
            <person name="Chew F.T."/>
            <person name="Hui J.H."/>
            <person name="Leung T.F."/>
            <person name="Tungtrongchitr A."/>
            <person name="Zhong N."/>
            <person name="Liu Z."/>
            <person name="Tsui S.K."/>
        </authorList>
    </citation>
    <scope>NUCLEOTIDE SEQUENCE [LARGE SCALE GENOMIC DNA]</scope>
    <source>
        <strain evidence="5">Derp</strain>
    </source>
</reference>
<feature type="transmembrane region" description="Helical" evidence="3">
    <location>
        <begin position="469"/>
        <end position="492"/>
    </location>
</feature>
<dbReference type="SUPFAM" id="SSF48371">
    <property type="entry name" value="ARM repeat"/>
    <property type="match status" value="1"/>
</dbReference>
<keyword evidence="3" id="KW-0812">Transmembrane</keyword>
<evidence type="ECO:0000313" key="5">
    <source>
        <dbReference type="EMBL" id="KAH9418621.1"/>
    </source>
</evidence>
<dbReference type="InterPro" id="IPR011989">
    <property type="entry name" value="ARM-like"/>
</dbReference>
<proteinExistence type="inferred from homology"/>
<feature type="compositionally biased region" description="Basic residues" evidence="2">
    <location>
        <begin position="743"/>
        <end position="752"/>
    </location>
</feature>
<feature type="compositionally biased region" description="Acidic residues" evidence="2">
    <location>
        <begin position="757"/>
        <end position="785"/>
    </location>
</feature>
<comment type="similarity">
    <text evidence="1">Belongs to the CBF/MAK21 family.</text>
</comment>
<dbReference type="InterPro" id="IPR016024">
    <property type="entry name" value="ARM-type_fold"/>
</dbReference>
<feature type="compositionally biased region" description="Basic residues" evidence="2">
    <location>
        <begin position="12"/>
        <end position="28"/>
    </location>
</feature>
<keyword evidence="6" id="KW-1185">Reference proteome</keyword>
<dbReference type="PANTHER" id="PTHR12048">
    <property type="entry name" value="CCAAT-BINDING FACTOR-RELATED"/>
    <property type="match status" value="1"/>
</dbReference>
<feature type="compositionally biased region" description="Acidic residues" evidence="2">
    <location>
        <begin position="793"/>
        <end position="810"/>
    </location>
</feature>
<protein>
    <recommendedName>
        <fullName evidence="4">CCAAT-binding factor domain-containing protein</fullName>
    </recommendedName>
</protein>
<evidence type="ECO:0000259" key="4">
    <source>
        <dbReference type="Pfam" id="PF03914"/>
    </source>
</evidence>
<keyword evidence="3" id="KW-1133">Transmembrane helix</keyword>
<feature type="compositionally biased region" description="Polar residues" evidence="2">
    <location>
        <begin position="29"/>
        <end position="40"/>
    </location>
</feature>
<name>A0ABQ8J7S3_DERPT</name>
<feature type="region of interest" description="Disordered" evidence="2">
    <location>
        <begin position="855"/>
        <end position="906"/>
    </location>
</feature>
<accession>A0ABQ8J7S3</accession>
<evidence type="ECO:0000256" key="1">
    <source>
        <dbReference type="ARBA" id="ARBA00007797"/>
    </source>
</evidence>
<sequence length="906" mass="105885">MNIQRILEYKMNPKKISHQHQSKWKKSNHQTNNDDGNNRKQTLLIPAGTKWYRQKVIDNIPTNSDQSLRLSHDHVTELRAEAIKLLKSDYYVYDQQKQYGSKAQDFEWIKTVLSNGTVQDKLAANTILIQDSSVHNLRSLEQLIRFVNGKGKRECIMAIDTIRDLFIGDLLIPREKLQSFEEQINSVDHDFLLNTDSFNIYRRKFLLITHVEDQIRSLYRRFIEQLVQCSHDTLDTLKMKSIRTLYDLFINNPEQEKLLLESLINKLGDPAPRVASTTARLLAQILQHHSQMKMIIVKEVERLLFRPNITARTEYYCLCFLSEIIYQANVDRELANHVIQIYFTIFTKCTKLGEVNSKIMSVLLTGVSRAFPYSKLESDLIEKHLNTFYKLIHYVNRNTAIQTLSLMFQMILFTENGSLTDRFYSSLYRFLLDTTLDQCNKLNLLLNILYRSMKHDPIIRRVRAFIKRLLQLCLHSSTSFVIAILILIGALMKTKDGFKIDIIPIQMDTKIDKNFNDDDDDDDDDKDRKKSNGQIKSWVYVDLKKNNENQNNNEDDGKYRFDCRNPLYANADQEPCWELFALRNHFHPTVQMFVQKIINNESFEYDGDPLEDFSLKHFLDRFSFKNPKRIENNDQDGQTKNLGKIFSRIPKTTTSTSTMNINSKDYINQNEEQIPIDERFIYKFLQQRKSNKMEKSKNGDDNDDDESDIESVTSLEFNDLLDNYEQYVGDDSIDFAKDLQTSTKKKSTKKQTKSNDGDDDEADFDEEFDDEDFDMEDFEDDDDDDGSIHSNSNDDEEFPTNDEDEDEQNFEPEIIRKAMGKNRARNAAPFKGKHGFSSITNDIFASAEQFDHLLDQNDADSDYEMNMADDDNNDVPKNSKSKKPAIKRKRKPSNLGRSRKQKSIKK</sequence>
<evidence type="ECO:0000256" key="3">
    <source>
        <dbReference type="SAM" id="Phobius"/>
    </source>
</evidence>
<dbReference type="InterPro" id="IPR005612">
    <property type="entry name" value="CCAAT-binding_factor"/>
</dbReference>
<feature type="domain" description="CCAAT-binding factor" evidence="4">
    <location>
        <begin position="400"/>
        <end position="593"/>
    </location>
</feature>
<feature type="region of interest" description="Disordered" evidence="2">
    <location>
        <begin position="740"/>
        <end position="837"/>
    </location>
</feature>
<dbReference type="PANTHER" id="PTHR12048:SF0">
    <property type="entry name" value="CCAAT_ENHANCER-BINDING PROTEIN ZETA"/>
    <property type="match status" value="1"/>
</dbReference>